<protein>
    <submittedName>
        <fullName evidence="2">Uncharacterized protein</fullName>
    </submittedName>
</protein>
<keyword evidence="3" id="KW-1185">Reference proteome</keyword>
<gene>
    <name evidence="2" type="ORF">LZC95_29935</name>
</gene>
<accession>A0ABZ2JW17</accession>
<evidence type="ECO:0000256" key="1">
    <source>
        <dbReference type="SAM" id="Phobius"/>
    </source>
</evidence>
<evidence type="ECO:0000313" key="3">
    <source>
        <dbReference type="Proteomes" id="UP001379533"/>
    </source>
</evidence>
<feature type="transmembrane region" description="Helical" evidence="1">
    <location>
        <begin position="29"/>
        <end position="48"/>
    </location>
</feature>
<organism evidence="2 3">
    <name type="scientific">Pendulispora brunnea</name>
    <dbReference type="NCBI Taxonomy" id="2905690"/>
    <lineage>
        <taxon>Bacteria</taxon>
        <taxon>Pseudomonadati</taxon>
        <taxon>Myxococcota</taxon>
        <taxon>Myxococcia</taxon>
        <taxon>Myxococcales</taxon>
        <taxon>Sorangiineae</taxon>
        <taxon>Pendulisporaceae</taxon>
        <taxon>Pendulispora</taxon>
    </lineage>
</organism>
<dbReference type="EMBL" id="CP089982">
    <property type="protein sequence ID" value="WXA90660.1"/>
    <property type="molecule type" value="Genomic_DNA"/>
</dbReference>
<name>A0ABZ2JW17_9BACT</name>
<reference evidence="2 3" key="1">
    <citation type="submission" date="2021-12" db="EMBL/GenBank/DDBJ databases">
        <title>Discovery of the Pendulisporaceae a myxobacterial family with distinct sporulation behavior and unique specialized metabolism.</title>
        <authorList>
            <person name="Garcia R."/>
            <person name="Popoff A."/>
            <person name="Bader C.D."/>
            <person name="Loehr J."/>
            <person name="Walesch S."/>
            <person name="Walt C."/>
            <person name="Boldt J."/>
            <person name="Bunk B."/>
            <person name="Haeckl F.J.F.P.J."/>
            <person name="Gunesch A.P."/>
            <person name="Birkelbach J."/>
            <person name="Nuebel U."/>
            <person name="Pietschmann T."/>
            <person name="Bach T."/>
            <person name="Mueller R."/>
        </authorList>
    </citation>
    <scope>NUCLEOTIDE SEQUENCE [LARGE SCALE GENOMIC DNA]</scope>
    <source>
        <strain evidence="2 3">MSr12523</strain>
    </source>
</reference>
<keyword evidence="1" id="KW-1133">Transmembrane helix</keyword>
<sequence length="198" mass="20808">MAALTAVMAAGAFFASGGAAGAAGAWHRWAIAVLVALVAGAVLAVLLASKRAIAMALVEGASRFRLAERIVRGVFAKLGDGRVAQGLERLPLAEAEHRLRAAVQGMLGERAARGGFFATRIHDAALRQVERLTLAKFRETHARTGGVDLALVRDELAQRADDLLRDAILDRATKLTFLVAAAYVAGVLVVAFGVRAIF</sequence>
<feature type="transmembrane region" description="Helical" evidence="1">
    <location>
        <begin position="175"/>
        <end position="197"/>
    </location>
</feature>
<dbReference type="RefSeq" id="WP_394841278.1">
    <property type="nucleotide sequence ID" value="NZ_CP089982.1"/>
</dbReference>
<dbReference type="Proteomes" id="UP001379533">
    <property type="component" value="Chromosome"/>
</dbReference>
<proteinExistence type="predicted"/>
<evidence type="ECO:0000313" key="2">
    <source>
        <dbReference type="EMBL" id="WXA90660.1"/>
    </source>
</evidence>
<keyword evidence="1" id="KW-0812">Transmembrane</keyword>
<keyword evidence="1" id="KW-0472">Membrane</keyword>